<proteinExistence type="predicted"/>
<dbReference type="Proteomes" id="UP001275084">
    <property type="component" value="Unassembled WGS sequence"/>
</dbReference>
<evidence type="ECO:0000313" key="2">
    <source>
        <dbReference type="EMBL" id="KAK3349158.1"/>
    </source>
</evidence>
<gene>
    <name evidence="2" type="ORF">B0T25DRAFT_591639</name>
</gene>
<comment type="caution">
    <text evidence="2">The sequence shown here is derived from an EMBL/GenBank/DDBJ whole genome shotgun (WGS) entry which is preliminary data.</text>
</comment>
<name>A0AAJ0HE35_9PEZI</name>
<feature type="region of interest" description="Disordered" evidence="1">
    <location>
        <begin position="1"/>
        <end position="24"/>
    </location>
</feature>
<accession>A0AAJ0HE35</accession>
<evidence type="ECO:0000256" key="1">
    <source>
        <dbReference type="SAM" id="MobiDB-lite"/>
    </source>
</evidence>
<dbReference type="EMBL" id="JAUIQD010000005">
    <property type="protein sequence ID" value="KAK3349158.1"/>
    <property type="molecule type" value="Genomic_DNA"/>
</dbReference>
<reference evidence="2" key="2">
    <citation type="submission" date="2023-06" db="EMBL/GenBank/DDBJ databases">
        <authorList>
            <consortium name="Lawrence Berkeley National Laboratory"/>
            <person name="Haridas S."/>
            <person name="Hensen N."/>
            <person name="Bonometti L."/>
            <person name="Westerberg I."/>
            <person name="Brannstrom I.O."/>
            <person name="Guillou S."/>
            <person name="Cros-Aarteil S."/>
            <person name="Calhoun S."/>
            <person name="Kuo A."/>
            <person name="Mondo S."/>
            <person name="Pangilinan J."/>
            <person name="Riley R."/>
            <person name="Labutti K."/>
            <person name="Andreopoulos B."/>
            <person name="Lipzen A."/>
            <person name="Chen C."/>
            <person name="Yanf M."/>
            <person name="Daum C."/>
            <person name="Ng V."/>
            <person name="Clum A."/>
            <person name="Steindorff A."/>
            <person name="Ohm R."/>
            <person name="Martin F."/>
            <person name="Silar P."/>
            <person name="Natvig D."/>
            <person name="Lalanne C."/>
            <person name="Gautier V."/>
            <person name="Ament-Velasquez S.L."/>
            <person name="Kruys A."/>
            <person name="Hutchinson M.I."/>
            <person name="Powell A.J."/>
            <person name="Barry K."/>
            <person name="Miller A.N."/>
            <person name="Grigoriev I.V."/>
            <person name="Debuchy R."/>
            <person name="Gladieux P."/>
            <person name="Thoren M.H."/>
            <person name="Johannesson H."/>
        </authorList>
    </citation>
    <scope>NUCLEOTIDE SEQUENCE</scope>
    <source>
        <strain evidence="2">CBS 955.72</strain>
    </source>
</reference>
<sequence length="490" mass="54069">MAGPGPASRRSRRSEASSSSESALGTFDISNLDNRVVTPPRSLPLVTYRSDSDDDTKRLKALFGDAFERKAVELTSNIGIPTATVDASFRYSSTSGHMTAISLFKLGFDGDLDNPNTVYGRYSKTVNAGDDVGAHRYIKREDGKLLSPMVGTLGCWIEIKIKDRGWKKVGLTCYHVIRPCLDGFRMRVEEVEKHGKLVLRKPKKDSDLWAADIHGLKTEGSGGRLVEHPTRAKHNFTIEDRRERVERLESTGYPNDALDVKAGLDEAIAFFDGDNQLFGQVIFASGYMGRTRANGRLDWALISPRADRIGGNPLPSEDAWQAKKYDYGNIPVELKGNIRPQAHSIYELEGDNTLDKVVFKNGASTTCTKGVFSKVKTDCAIAEERYMLEEDHVPRQVEAGYKSREFAFISPDGVEGTFASRGDSGAVAWDQYGRVMGLLFTGQKPQQADKGYSLVTPIEDVFQDIMDKSEGSILGIRIPTDGGDEDVEMA</sequence>
<evidence type="ECO:0000313" key="3">
    <source>
        <dbReference type="Proteomes" id="UP001275084"/>
    </source>
</evidence>
<protein>
    <submittedName>
        <fullName evidence="2">Uncharacterized protein</fullName>
    </submittedName>
</protein>
<keyword evidence="3" id="KW-1185">Reference proteome</keyword>
<dbReference type="AlphaFoldDB" id="A0AAJ0HE35"/>
<organism evidence="2 3">
    <name type="scientific">Lasiosphaeria hispida</name>
    <dbReference type="NCBI Taxonomy" id="260671"/>
    <lineage>
        <taxon>Eukaryota</taxon>
        <taxon>Fungi</taxon>
        <taxon>Dikarya</taxon>
        <taxon>Ascomycota</taxon>
        <taxon>Pezizomycotina</taxon>
        <taxon>Sordariomycetes</taxon>
        <taxon>Sordariomycetidae</taxon>
        <taxon>Sordariales</taxon>
        <taxon>Lasiosphaeriaceae</taxon>
        <taxon>Lasiosphaeria</taxon>
    </lineage>
</organism>
<reference evidence="2" key="1">
    <citation type="journal article" date="2023" name="Mol. Phylogenet. Evol.">
        <title>Genome-scale phylogeny and comparative genomics of the fungal order Sordariales.</title>
        <authorList>
            <person name="Hensen N."/>
            <person name="Bonometti L."/>
            <person name="Westerberg I."/>
            <person name="Brannstrom I.O."/>
            <person name="Guillou S."/>
            <person name="Cros-Aarteil S."/>
            <person name="Calhoun S."/>
            <person name="Haridas S."/>
            <person name="Kuo A."/>
            <person name="Mondo S."/>
            <person name="Pangilinan J."/>
            <person name="Riley R."/>
            <person name="LaButti K."/>
            <person name="Andreopoulos B."/>
            <person name="Lipzen A."/>
            <person name="Chen C."/>
            <person name="Yan M."/>
            <person name="Daum C."/>
            <person name="Ng V."/>
            <person name="Clum A."/>
            <person name="Steindorff A."/>
            <person name="Ohm R.A."/>
            <person name="Martin F."/>
            <person name="Silar P."/>
            <person name="Natvig D.O."/>
            <person name="Lalanne C."/>
            <person name="Gautier V."/>
            <person name="Ament-Velasquez S.L."/>
            <person name="Kruys A."/>
            <person name="Hutchinson M.I."/>
            <person name="Powell A.J."/>
            <person name="Barry K."/>
            <person name="Miller A.N."/>
            <person name="Grigoriev I.V."/>
            <person name="Debuchy R."/>
            <person name="Gladieux P."/>
            <person name="Hiltunen Thoren M."/>
            <person name="Johannesson H."/>
        </authorList>
    </citation>
    <scope>NUCLEOTIDE SEQUENCE</scope>
    <source>
        <strain evidence="2">CBS 955.72</strain>
    </source>
</reference>